<feature type="compositionally biased region" description="Polar residues" evidence="1">
    <location>
        <begin position="329"/>
        <end position="344"/>
    </location>
</feature>
<organism evidence="2 3">
    <name type="scientific">Schizophyllum amplum</name>
    <dbReference type="NCBI Taxonomy" id="97359"/>
    <lineage>
        <taxon>Eukaryota</taxon>
        <taxon>Fungi</taxon>
        <taxon>Dikarya</taxon>
        <taxon>Basidiomycota</taxon>
        <taxon>Agaricomycotina</taxon>
        <taxon>Agaricomycetes</taxon>
        <taxon>Agaricomycetidae</taxon>
        <taxon>Agaricales</taxon>
        <taxon>Schizophyllaceae</taxon>
        <taxon>Schizophyllum</taxon>
    </lineage>
</organism>
<feature type="compositionally biased region" description="Polar residues" evidence="1">
    <location>
        <begin position="208"/>
        <end position="222"/>
    </location>
</feature>
<feature type="compositionally biased region" description="Polar residues" evidence="1">
    <location>
        <begin position="83"/>
        <end position="106"/>
    </location>
</feature>
<feature type="compositionally biased region" description="Basic and acidic residues" evidence="1">
    <location>
        <begin position="506"/>
        <end position="517"/>
    </location>
</feature>
<dbReference type="Proteomes" id="UP000320762">
    <property type="component" value="Unassembled WGS sequence"/>
</dbReference>
<proteinExistence type="predicted"/>
<dbReference type="EMBL" id="VDMD01000030">
    <property type="protein sequence ID" value="TRM59143.1"/>
    <property type="molecule type" value="Genomic_DNA"/>
</dbReference>
<feature type="region of interest" description="Disordered" evidence="1">
    <location>
        <begin position="208"/>
        <end position="289"/>
    </location>
</feature>
<protein>
    <submittedName>
        <fullName evidence="2">Uncharacterized protein</fullName>
    </submittedName>
</protein>
<name>A0A550C2X7_9AGAR</name>
<feature type="compositionally biased region" description="Low complexity" evidence="1">
    <location>
        <begin position="615"/>
        <end position="627"/>
    </location>
</feature>
<evidence type="ECO:0000313" key="3">
    <source>
        <dbReference type="Proteomes" id="UP000320762"/>
    </source>
</evidence>
<evidence type="ECO:0000256" key="1">
    <source>
        <dbReference type="SAM" id="MobiDB-lite"/>
    </source>
</evidence>
<evidence type="ECO:0000313" key="2">
    <source>
        <dbReference type="EMBL" id="TRM59143.1"/>
    </source>
</evidence>
<feature type="compositionally biased region" description="Basic and acidic residues" evidence="1">
    <location>
        <begin position="435"/>
        <end position="465"/>
    </location>
</feature>
<feature type="region of interest" description="Disordered" evidence="1">
    <location>
        <begin position="65"/>
        <end position="180"/>
    </location>
</feature>
<feature type="compositionally biased region" description="Basic residues" evidence="1">
    <location>
        <begin position="493"/>
        <end position="505"/>
    </location>
</feature>
<feature type="compositionally biased region" description="Low complexity" evidence="1">
    <location>
        <begin position="229"/>
        <end position="267"/>
    </location>
</feature>
<feature type="region of interest" description="Disordered" evidence="1">
    <location>
        <begin position="596"/>
        <end position="627"/>
    </location>
</feature>
<reference evidence="2 3" key="1">
    <citation type="journal article" date="2019" name="New Phytol.">
        <title>Comparative genomics reveals unique wood-decay strategies and fruiting body development in the Schizophyllaceae.</title>
        <authorList>
            <person name="Almasi E."/>
            <person name="Sahu N."/>
            <person name="Krizsan K."/>
            <person name="Balint B."/>
            <person name="Kovacs G.M."/>
            <person name="Kiss B."/>
            <person name="Cseklye J."/>
            <person name="Drula E."/>
            <person name="Henrissat B."/>
            <person name="Nagy I."/>
            <person name="Chovatia M."/>
            <person name="Adam C."/>
            <person name="LaButti K."/>
            <person name="Lipzen A."/>
            <person name="Riley R."/>
            <person name="Grigoriev I.V."/>
            <person name="Nagy L.G."/>
        </authorList>
    </citation>
    <scope>NUCLEOTIDE SEQUENCE [LARGE SCALE GENOMIC DNA]</scope>
    <source>
        <strain evidence="2 3">NL-1724</strain>
    </source>
</reference>
<dbReference type="AlphaFoldDB" id="A0A550C2X7"/>
<comment type="caution">
    <text evidence="2">The sequence shown here is derived from an EMBL/GenBank/DDBJ whole genome shotgun (WGS) entry which is preliminary data.</text>
</comment>
<keyword evidence="3" id="KW-1185">Reference proteome</keyword>
<feature type="compositionally biased region" description="Basic and acidic residues" evidence="1">
    <location>
        <begin position="123"/>
        <end position="139"/>
    </location>
</feature>
<feature type="region of interest" description="Disordered" evidence="1">
    <location>
        <begin position="328"/>
        <end position="403"/>
    </location>
</feature>
<accession>A0A550C2X7</accession>
<sequence>MTLPVRVGASFPELVDKRTVQSATDSTLKAQGSPIPNDTLQTETSSYIHHYHSEVLFNVFDMPASSKKTKSSRTRKGKKTIKQPATQLTAASRAPNATFTTSQPCHDTQDDEDDEAAAGGSHVEQHVPEFTHNEDKGGDVGDGFRGSNDDDTSFYDRLRPVTPLPRSPMQENLPPLGSGASIGWAEAESFDNYPRFPTGYSPDNYCAQSPEYSPIERSSATGTHGLARSPGLSLGGDPSLLRNRFSPARSRSSIRPPLSLPTTPTRAISAAKARESIKPARAGNSTSRAVDGVDDVQVTATGNLKGSKTVLDEHNPFIVPNRPIARTAVQESTEAVEQTPNTDANEVELANDEESPRRDAPLPVRAEGAEVQPAPAVVHSDASARGHADGPALPPFQWDEKDLKDPAHRDDLLMRFILRQPDADEQPASPEGNDVDWRSLDFSPRDHESDHQKDNDNDTGNRDPGVDVGLRNILDIEVSKQDAHKRQPGVRPPRQKKNVKGKNKRQLAEHLDVDQGRVEQGQPSKRQRSSGHHQEALSRMMVHDMCRQDSVTAGNPLSSQPSQSYPRVTPEASQSPFMTDYTTTPWNNVSYAAQSHAGPSTHPYTPTIQPPYANAFSSSRSVSGQSATASSSWGMASAAQPAAPAAFIPPLYSWQTTPYYPPVPTAAPVPQAEDFDLPRRPSTRLEIPPIPQPRFPGPYSPGSRFIKCSWGGHDFECDEHFDLEMPENERRQHVRDHFRRDEKQHCWEKHQTVCQWVPCTIRHSKPDQGFKKESMVKHLVEHASPE</sequence>
<gene>
    <name evidence="2" type="ORF">BD626DRAFT_572976</name>
</gene>
<feature type="compositionally biased region" description="Basic residues" evidence="1">
    <location>
        <begin position="67"/>
        <end position="81"/>
    </location>
</feature>
<feature type="region of interest" description="Disordered" evidence="1">
    <location>
        <begin position="420"/>
        <end position="535"/>
    </location>
</feature>
<feature type="region of interest" description="Disordered" evidence="1">
    <location>
        <begin position="550"/>
        <end position="573"/>
    </location>
</feature>